<dbReference type="STRING" id="869209.Tresu_1608"/>
<name>F2NVS1_TRES6</name>
<sequence>MFGFFFKKNLCDVWDNLFYVVVCNFFSLIALFVSYLIFMFAYSSPFSGEIRATLIFASVIIDSILICSVGFAAGKNAAKIANFDAPRYSEFFKEFLISFKTGALFGLFTGALICVAAVTLPFYFKMWKSSGSYVWFIFMILIFWFLVTTFFALQWFLPVRSLMNNGFKKCLKKSYIIFFDNIGFTFALSFVNFLNFLLTIFTFGLYPGMTGIVITNTNALRLLLYKYDWIEVNPGLSAKERKNVPWNDLLAKDRKLLGPRTLKGFFFPWKDNKA</sequence>
<dbReference type="AlphaFoldDB" id="F2NVS1"/>
<evidence type="ECO:0000313" key="3">
    <source>
        <dbReference type="Proteomes" id="UP000006852"/>
    </source>
</evidence>
<dbReference type="GeneID" id="302998766"/>
<feature type="transmembrane region" description="Helical" evidence="1">
    <location>
        <begin position="54"/>
        <end position="74"/>
    </location>
</feature>
<dbReference type="OrthoDB" id="360806at2"/>
<dbReference type="EMBL" id="CP002631">
    <property type="protein sequence ID" value="AEB14508.1"/>
    <property type="molecule type" value="Genomic_DNA"/>
</dbReference>
<dbReference type="Proteomes" id="UP000006852">
    <property type="component" value="Chromosome"/>
</dbReference>
<evidence type="ECO:0000256" key="1">
    <source>
        <dbReference type="SAM" id="Phobius"/>
    </source>
</evidence>
<feature type="transmembrane region" description="Helical" evidence="1">
    <location>
        <begin position="204"/>
        <end position="224"/>
    </location>
</feature>
<feature type="transmembrane region" description="Helical" evidence="1">
    <location>
        <begin position="135"/>
        <end position="157"/>
    </location>
</feature>
<dbReference type="HOGENOM" id="CLU_1065349_0_0_12"/>
<accession>F2NVS1</accession>
<organism evidence="2 3">
    <name type="scientific">Treponema succinifaciens (strain ATCC 33096 / DSM 2489 / 6091)</name>
    <dbReference type="NCBI Taxonomy" id="869209"/>
    <lineage>
        <taxon>Bacteria</taxon>
        <taxon>Pseudomonadati</taxon>
        <taxon>Spirochaetota</taxon>
        <taxon>Spirochaetia</taxon>
        <taxon>Spirochaetales</taxon>
        <taxon>Treponemataceae</taxon>
        <taxon>Treponema</taxon>
    </lineage>
</organism>
<keyword evidence="1" id="KW-0812">Transmembrane</keyword>
<proteinExistence type="predicted"/>
<keyword evidence="3" id="KW-1185">Reference proteome</keyword>
<dbReference type="eggNOG" id="ENOG5032R5W">
    <property type="taxonomic scope" value="Bacteria"/>
</dbReference>
<dbReference type="KEGG" id="tsu:Tresu_1608"/>
<reference evidence="3" key="2">
    <citation type="submission" date="2011-04" db="EMBL/GenBank/DDBJ databases">
        <title>The complete genome of chromosome of Treponema succinifaciens DSM 2489.</title>
        <authorList>
            <person name="Lucas S."/>
            <person name="Copeland A."/>
            <person name="Lapidus A."/>
            <person name="Bruce D."/>
            <person name="Goodwin L."/>
            <person name="Pitluck S."/>
            <person name="Peters L."/>
            <person name="Kyrpides N."/>
            <person name="Mavromatis K."/>
            <person name="Ivanova N."/>
            <person name="Ovchinnikova G."/>
            <person name="Teshima H."/>
            <person name="Detter J.C."/>
            <person name="Tapia R."/>
            <person name="Han C."/>
            <person name="Land M."/>
            <person name="Hauser L."/>
            <person name="Markowitz V."/>
            <person name="Cheng J.-F."/>
            <person name="Hugenholtz P."/>
            <person name="Woyke T."/>
            <person name="Wu D."/>
            <person name="Gronow S."/>
            <person name="Wellnitz S."/>
            <person name="Brambilla E."/>
            <person name="Klenk H.-P."/>
            <person name="Eisen J.A."/>
        </authorList>
    </citation>
    <scope>NUCLEOTIDE SEQUENCE [LARGE SCALE GENOMIC DNA]</scope>
    <source>
        <strain evidence="3">ATCC 33096 / DSM 2489 / 6091</strain>
    </source>
</reference>
<reference evidence="2 3" key="1">
    <citation type="journal article" date="2011" name="Stand. Genomic Sci.">
        <title>Complete genome sequence of Treponema succinifaciens type strain (6091).</title>
        <authorList>
            <person name="Han C."/>
            <person name="Gronow S."/>
            <person name="Teshima H."/>
            <person name="Lapidus A."/>
            <person name="Nolan M."/>
            <person name="Lucas S."/>
            <person name="Hammon N."/>
            <person name="Deshpande S."/>
            <person name="Cheng J.F."/>
            <person name="Zeytun A."/>
            <person name="Tapia R."/>
            <person name="Goodwin L."/>
            <person name="Pitluck S."/>
            <person name="Liolios K."/>
            <person name="Pagani I."/>
            <person name="Ivanova N."/>
            <person name="Mavromatis K."/>
            <person name="Mikhailova N."/>
            <person name="Huntemann M."/>
            <person name="Pati A."/>
            <person name="Chen A."/>
            <person name="Palaniappan K."/>
            <person name="Land M."/>
            <person name="Hauser L."/>
            <person name="Brambilla E.M."/>
            <person name="Rohde M."/>
            <person name="Goker M."/>
            <person name="Woyke T."/>
            <person name="Bristow J."/>
            <person name="Eisen J.A."/>
            <person name="Markowitz V."/>
            <person name="Hugenholtz P."/>
            <person name="Kyrpides N.C."/>
            <person name="Klenk H.P."/>
            <person name="Detter J.C."/>
        </authorList>
    </citation>
    <scope>NUCLEOTIDE SEQUENCE [LARGE SCALE GENOMIC DNA]</scope>
    <source>
        <strain evidence="3">ATCC 33096 / DSM 2489 / 6091</strain>
    </source>
</reference>
<protein>
    <submittedName>
        <fullName evidence="2">Uncharacterized protein</fullName>
    </submittedName>
</protein>
<gene>
    <name evidence="2" type="ordered locus">Tresu_1608</name>
</gene>
<feature type="transmembrane region" description="Helical" evidence="1">
    <location>
        <begin position="95"/>
        <end position="123"/>
    </location>
</feature>
<keyword evidence="1" id="KW-0472">Membrane</keyword>
<keyword evidence="1" id="KW-1133">Transmembrane helix</keyword>
<evidence type="ECO:0000313" key="2">
    <source>
        <dbReference type="EMBL" id="AEB14508.1"/>
    </source>
</evidence>
<feature type="transmembrane region" description="Helical" evidence="1">
    <location>
        <begin position="178"/>
        <end position="198"/>
    </location>
</feature>
<dbReference type="RefSeq" id="WP_013701789.1">
    <property type="nucleotide sequence ID" value="NC_015385.1"/>
</dbReference>
<feature type="transmembrane region" description="Helical" evidence="1">
    <location>
        <begin position="17"/>
        <end position="42"/>
    </location>
</feature>